<dbReference type="GO" id="GO:0000978">
    <property type="term" value="F:RNA polymerase II cis-regulatory region sequence-specific DNA binding"/>
    <property type="evidence" value="ECO:0007669"/>
    <property type="project" value="TreeGrafter"/>
</dbReference>
<keyword evidence="12" id="KW-0804">Transcription</keyword>
<evidence type="ECO:0000256" key="3">
    <source>
        <dbReference type="ARBA" id="ARBA00011195"/>
    </source>
</evidence>
<feature type="transmembrane region" description="Helical" evidence="16">
    <location>
        <begin position="411"/>
        <end position="434"/>
    </location>
</feature>
<accession>A0A6A4THP3</accession>
<keyword evidence="9" id="KW-0238">DNA-binding</keyword>
<keyword evidence="5" id="KW-0256">Endoplasmic reticulum</keyword>
<dbReference type="PANTHER" id="PTHR45996:SF1">
    <property type="entry name" value="CYCLIC AMP-RESPONSIVE ELEMENT-BINDING PROTEIN 3-LIKE PROTEIN 3"/>
    <property type="match status" value="1"/>
</dbReference>
<dbReference type="InterPro" id="IPR046347">
    <property type="entry name" value="bZIP_sf"/>
</dbReference>
<evidence type="ECO:0000256" key="2">
    <source>
        <dbReference type="ARBA" id="ARBA00009050"/>
    </source>
</evidence>
<keyword evidence="4 16" id="KW-0812">Transmembrane</keyword>
<dbReference type="SUPFAM" id="SSF57959">
    <property type="entry name" value="Leucine zipper domain"/>
    <property type="match status" value="1"/>
</dbReference>
<dbReference type="GO" id="GO:0005789">
    <property type="term" value="C:endoplasmic reticulum membrane"/>
    <property type="evidence" value="ECO:0007669"/>
    <property type="project" value="UniProtKB-SubCell"/>
</dbReference>
<evidence type="ECO:0000256" key="6">
    <source>
        <dbReference type="ARBA" id="ARBA00022968"/>
    </source>
</evidence>
<proteinExistence type="inferred from homology"/>
<dbReference type="AlphaFoldDB" id="A0A6A4THP3"/>
<evidence type="ECO:0000256" key="10">
    <source>
        <dbReference type="ARBA" id="ARBA00023136"/>
    </source>
</evidence>
<keyword evidence="7 16" id="KW-1133">Transmembrane helix</keyword>
<dbReference type="Pfam" id="PF00170">
    <property type="entry name" value="bZIP_1"/>
    <property type="match status" value="1"/>
</dbReference>
<protein>
    <recommendedName>
        <fullName evidence="17">BZIP domain-containing protein</fullName>
    </recommendedName>
</protein>
<keyword evidence="13" id="KW-0325">Glycoprotein</keyword>
<evidence type="ECO:0000256" key="7">
    <source>
        <dbReference type="ARBA" id="ARBA00022989"/>
    </source>
</evidence>
<evidence type="ECO:0000256" key="12">
    <source>
        <dbReference type="ARBA" id="ARBA00023163"/>
    </source>
</evidence>
<dbReference type="GO" id="GO:0005634">
    <property type="term" value="C:nucleus"/>
    <property type="evidence" value="ECO:0007669"/>
    <property type="project" value="TreeGrafter"/>
</dbReference>
<dbReference type="PROSITE" id="PS50217">
    <property type="entry name" value="BZIP"/>
    <property type="match status" value="1"/>
</dbReference>
<dbReference type="PANTHER" id="PTHR45996">
    <property type="entry name" value="AGAP001464-PB"/>
    <property type="match status" value="1"/>
</dbReference>
<dbReference type="Proteomes" id="UP000438429">
    <property type="component" value="Unassembled WGS sequence"/>
</dbReference>
<gene>
    <name evidence="18" type="ORF">F2P81_000699</name>
</gene>
<keyword evidence="14" id="KW-0539">Nucleus</keyword>
<dbReference type="InterPro" id="IPR004827">
    <property type="entry name" value="bZIP"/>
</dbReference>
<feature type="domain" description="BZIP" evidence="17">
    <location>
        <begin position="232"/>
        <end position="295"/>
    </location>
</feature>
<dbReference type="PROSITE" id="PS00036">
    <property type="entry name" value="BZIP_BASIC"/>
    <property type="match status" value="1"/>
</dbReference>
<keyword evidence="10 16" id="KW-0472">Membrane</keyword>
<dbReference type="GO" id="GO:0000981">
    <property type="term" value="F:DNA-binding transcription factor activity, RNA polymerase II-specific"/>
    <property type="evidence" value="ECO:0007669"/>
    <property type="project" value="TreeGrafter"/>
</dbReference>
<dbReference type="Gene3D" id="1.20.5.170">
    <property type="match status" value="1"/>
</dbReference>
<comment type="subcellular location">
    <subcellularLocation>
        <location evidence="1">Endoplasmic reticulum membrane</location>
        <topology evidence="1">Single-pass type II membrane protein</topology>
    </subcellularLocation>
</comment>
<evidence type="ECO:0000256" key="13">
    <source>
        <dbReference type="ARBA" id="ARBA00023180"/>
    </source>
</evidence>
<evidence type="ECO:0000256" key="11">
    <source>
        <dbReference type="ARBA" id="ARBA00023159"/>
    </source>
</evidence>
<keyword evidence="11" id="KW-0010">Activator</keyword>
<evidence type="ECO:0000256" key="9">
    <source>
        <dbReference type="ARBA" id="ARBA00023125"/>
    </source>
</evidence>
<evidence type="ECO:0000313" key="18">
    <source>
        <dbReference type="EMBL" id="KAF0047066.1"/>
    </source>
</evidence>
<comment type="caution">
    <text evidence="18">The sequence shown here is derived from an EMBL/GenBank/DDBJ whole genome shotgun (WGS) entry which is preliminary data.</text>
</comment>
<keyword evidence="8" id="KW-0805">Transcription regulation</keyword>
<dbReference type="InterPro" id="IPR051381">
    <property type="entry name" value="CREB_ATF_subfamily"/>
</dbReference>
<evidence type="ECO:0000256" key="16">
    <source>
        <dbReference type="SAM" id="Phobius"/>
    </source>
</evidence>
<evidence type="ECO:0000256" key="8">
    <source>
        <dbReference type="ARBA" id="ARBA00023015"/>
    </source>
</evidence>
<comment type="subunit">
    <text evidence="3">Binds DNA as a dimer.</text>
</comment>
<name>A0A6A4THP3_SCOMX</name>
<dbReference type="SMART" id="SM00338">
    <property type="entry name" value="BRLZ"/>
    <property type="match status" value="1"/>
</dbReference>
<evidence type="ECO:0000256" key="4">
    <source>
        <dbReference type="ARBA" id="ARBA00022692"/>
    </source>
</evidence>
<dbReference type="CDD" id="cd14689">
    <property type="entry name" value="bZIP_CREB3"/>
    <property type="match status" value="1"/>
</dbReference>
<dbReference type="EMBL" id="VEVO01000001">
    <property type="protein sequence ID" value="KAF0047066.1"/>
    <property type="molecule type" value="Genomic_DNA"/>
</dbReference>
<evidence type="ECO:0000259" key="17">
    <source>
        <dbReference type="PROSITE" id="PS50217"/>
    </source>
</evidence>
<reference evidence="18 19" key="1">
    <citation type="submission" date="2019-06" db="EMBL/GenBank/DDBJ databases">
        <title>Draft genomes of female and male turbot (Scophthalmus maximus).</title>
        <authorList>
            <person name="Xu H."/>
            <person name="Xu X.-W."/>
            <person name="Shao C."/>
            <person name="Chen S."/>
        </authorList>
    </citation>
    <scope>NUCLEOTIDE SEQUENCE [LARGE SCALE GENOMIC DNA]</scope>
    <source>
        <strain evidence="18">Ysfricsl-2016a</strain>
        <tissue evidence="18">Blood</tissue>
    </source>
</reference>
<keyword evidence="6" id="KW-0735">Signal-anchor</keyword>
<evidence type="ECO:0000313" key="19">
    <source>
        <dbReference type="Proteomes" id="UP000438429"/>
    </source>
</evidence>
<evidence type="ECO:0000256" key="14">
    <source>
        <dbReference type="ARBA" id="ARBA00023242"/>
    </source>
</evidence>
<organism evidence="18 19">
    <name type="scientific">Scophthalmus maximus</name>
    <name type="common">Turbot</name>
    <name type="synonym">Psetta maxima</name>
    <dbReference type="NCBI Taxonomy" id="52904"/>
    <lineage>
        <taxon>Eukaryota</taxon>
        <taxon>Metazoa</taxon>
        <taxon>Chordata</taxon>
        <taxon>Craniata</taxon>
        <taxon>Vertebrata</taxon>
        <taxon>Euteleostomi</taxon>
        <taxon>Actinopterygii</taxon>
        <taxon>Neopterygii</taxon>
        <taxon>Teleostei</taxon>
        <taxon>Neoteleostei</taxon>
        <taxon>Acanthomorphata</taxon>
        <taxon>Carangaria</taxon>
        <taxon>Pleuronectiformes</taxon>
        <taxon>Pleuronectoidei</taxon>
        <taxon>Scophthalmidae</taxon>
        <taxon>Scophthalmus</taxon>
    </lineage>
</organism>
<sequence>MSLKTEKVNGGLDFFDLLLRNTDETTGYHSNQHWTITVHDTTSPADDFLDTLLGGSDYSSAPTSPLWSPCSTTDSGINEDPLTDPTESLHPSCCTAFPAFDALTFPQPPPLGNQLPPHETTAEVSIDQTSDTGDLQEQFGIAYYLTTNQSSTLLSSQTLTVKDLLLSNLGQKAQQIPQHSLPEHFLNEDEKTLLAKEGVNVTSKLPLSKSPFSFFPISSHVFHLPDKFEERVLKKIRRKIRNKRSAQESRKKKRDYVDSLEGRMSACSSHNCELQRKIQLLEETNNALLEQLNQVQALLSSKKTHKGTCILSNSSASGPPTALSACGEQDEREISKLVSPTGAASNLAAVNLSLNCWLHILSEESSLDLHGDGANLAVSADDELCLVRFSDSDSGHWDPQVLLGLYQTQKVLLGFVVPLVVISVCYLLLLRFVLSRRVVGSVVSEGIAERSAARMKWPQQLQRLWSFQKSASTANKQRSIVKVLEDEQL</sequence>
<comment type="function">
    <text evidence="15">Transcriptional activator. Binds the cAMP response element (CRE). Activates transcription through box-B element and CRE. Seems to function synergistically with atf6. Regulates FGF21 transcription.</text>
</comment>
<evidence type="ECO:0000256" key="5">
    <source>
        <dbReference type="ARBA" id="ARBA00022824"/>
    </source>
</evidence>
<evidence type="ECO:0000256" key="1">
    <source>
        <dbReference type="ARBA" id="ARBA00004648"/>
    </source>
</evidence>
<dbReference type="FunFam" id="1.20.5.170:FF:000042">
    <property type="entry name" value="Cyclic AMP-responsive element-binding protein 3-like protein 3"/>
    <property type="match status" value="1"/>
</dbReference>
<comment type="similarity">
    <text evidence="2">Belongs to the bZIP family. ATF subfamily.</text>
</comment>
<evidence type="ECO:0000256" key="15">
    <source>
        <dbReference type="ARBA" id="ARBA00057520"/>
    </source>
</evidence>